<evidence type="ECO:0000313" key="2">
    <source>
        <dbReference type="EMBL" id="GIF85808.1"/>
    </source>
</evidence>
<sequence>MVAISPVRTNDCPLAAAVHIGLVRVVICLVENACRSTERAPGRRWPGAGSDASQPAWNHRGIDMERRWGRRSRGGRPAAVHRPIAIEMHGSIDIYEFMCPHGTGAIR</sequence>
<protein>
    <submittedName>
        <fullName evidence="2">Uncharacterized protein</fullName>
    </submittedName>
</protein>
<reference evidence="2 3" key="1">
    <citation type="submission" date="2021-01" db="EMBL/GenBank/DDBJ databases">
        <title>Whole genome shotgun sequence of Catellatospora bangladeshensis NBRC 107357.</title>
        <authorList>
            <person name="Komaki H."/>
            <person name="Tamura T."/>
        </authorList>
    </citation>
    <scope>NUCLEOTIDE SEQUENCE [LARGE SCALE GENOMIC DNA]</scope>
    <source>
        <strain evidence="2 3">NBRC 107357</strain>
    </source>
</reference>
<dbReference type="Proteomes" id="UP000601223">
    <property type="component" value="Unassembled WGS sequence"/>
</dbReference>
<organism evidence="2 3">
    <name type="scientific">Catellatospora bangladeshensis</name>
    <dbReference type="NCBI Taxonomy" id="310355"/>
    <lineage>
        <taxon>Bacteria</taxon>
        <taxon>Bacillati</taxon>
        <taxon>Actinomycetota</taxon>
        <taxon>Actinomycetes</taxon>
        <taxon>Micromonosporales</taxon>
        <taxon>Micromonosporaceae</taxon>
        <taxon>Catellatospora</taxon>
    </lineage>
</organism>
<keyword evidence="3" id="KW-1185">Reference proteome</keyword>
<name>A0A8J3JSD7_9ACTN</name>
<evidence type="ECO:0000313" key="3">
    <source>
        <dbReference type="Proteomes" id="UP000601223"/>
    </source>
</evidence>
<comment type="caution">
    <text evidence="2">The sequence shown here is derived from an EMBL/GenBank/DDBJ whole genome shotgun (WGS) entry which is preliminary data.</text>
</comment>
<evidence type="ECO:0000256" key="1">
    <source>
        <dbReference type="SAM" id="MobiDB-lite"/>
    </source>
</evidence>
<gene>
    <name evidence="2" type="ORF">Cba03nite_71570</name>
</gene>
<dbReference type="AlphaFoldDB" id="A0A8J3JSD7"/>
<feature type="region of interest" description="Disordered" evidence="1">
    <location>
        <begin position="39"/>
        <end position="58"/>
    </location>
</feature>
<accession>A0A8J3JSD7</accession>
<proteinExistence type="predicted"/>
<dbReference type="EMBL" id="BONF01000053">
    <property type="protein sequence ID" value="GIF85808.1"/>
    <property type="molecule type" value="Genomic_DNA"/>
</dbReference>